<proteinExistence type="predicted"/>
<dbReference type="AlphaFoldDB" id="A0A9N9HH78"/>
<name>A0A9N9HH78_9GLOM</name>
<reference evidence="1" key="1">
    <citation type="submission" date="2021-06" db="EMBL/GenBank/DDBJ databases">
        <authorList>
            <person name="Kallberg Y."/>
            <person name="Tangrot J."/>
            <person name="Rosling A."/>
        </authorList>
    </citation>
    <scope>NUCLEOTIDE SEQUENCE</scope>
    <source>
        <strain evidence="1">MT106</strain>
    </source>
</reference>
<feature type="non-terminal residue" evidence="1">
    <location>
        <position position="55"/>
    </location>
</feature>
<sequence length="55" mass="6522">EVARGNSQQNIIYCTKKEDRVDGTWRFGRFGMQLIFTDRREWKTNMIILVGERGT</sequence>
<organism evidence="1 2">
    <name type="scientific">Ambispora gerdemannii</name>
    <dbReference type="NCBI Taxonomy" id="144530"/>
    <lineage>
        <taxon>Eukaryota</taxon>
        <taxon>Fungi</taxon>
        <taxon>Fungi incertae sedis</taxon>
        <taxon>Mucoromycota</taxon>
        <taxon>Glomeromycotina</taxon>
        <taxon>Glomeromycetes</taxon>
        <taxon>Archaeosporales</taxon>
        <taxon>Ambisporaceae</taxon>
        <taxon>Ambispora</taxon>
    </lineage>
</organism>
<dbReference type="Gene3D" id="3.40.1310.20">
    <property type="match status" value="1"/>
</dbReference>
<evidence type="ECO:0000313" key="2">
    <source>
        <dbReference type="Proteomes" id="UP000789831"/>
    </source>
</evidence>
<gene>
    <name evidence="1" type="ORF">AGERDE_LOCUS12959</name>
</gene>
<evidence type="ECO:0000313" key="1">
    <source>
        <dbReference type="EMBL" id="CAG8687060.1"/>
    </source>
</evidence>
<feature type="non-terminal residue" evidence="1">
    <location>
        <position position="1"/>
    </location>
</feature>
<dbReference type="EMBL" id="CAJVPL010012757">
    <property type="protein sequence ID" value="CAG8687060.1"/>
    <property type="molecule type" value="Genomic_DNA"/>
</dbReference>
<dbReference type="Proteomes" id="UP000789831">
    <property type="component" value="Unassembled WGS sequence"/>
</dbReference>
<protein>
    <submittedName>
        <fullName evidence="1">7833_t:CDS:1</fullName>
    </submittedName>
</protein>
<accession>A0A9N9HH78</accession>
<keyword evidence="2" id="KW-1185">Reference proteome</keyword>
<comment type="caution">
    <text evidence="1">The sequence shown here is derived from an EMBL/GenBank/DDBJ whole genome shotgun (WGS) entry which is preliminary data.</text>
</comment>